<feature type="binding site" evidence="5">
    <location>
        <begin position="274"/>
        <end position="277"/>
    </location>
    <ligand>
        <name>GTP</name>
        <dbReference type="ChEBI" id="CHEBI:37565"/>
    </ligand>
</feature>
<dbReference type="GO" id="GO:0007186">
    <property type="term" value="P:G protein-coupled receptor signaling pathway"/>
    <property type="evidence" value="ECO:0007669"/>
    <property type="project" value="InterPro"/>
</dbReference>
<dbReference type="InterPro" id="IPR001019">
    <property type="entry name" value="Gprotein_alpha_su"/>
</dbReference>
<evidence type="ECO:0000313" key="9">
    <source>
        <dbReference type="Proteomes" id="UP000250140"/>
    </source>
</evidence>
<dbReference type="GO" id="GO:0005525">
    <property type="term" value="F:GTP binding"/>
    <property type="evidence" value="ECO:0007669"/>
    <property type="project" value="UniProtKB-KW"/>
</dbReference>
<dbReference type="SUPFAM" id="SSF52540">
    <property type="entry name" value="P-loop containing nucleoside triphosphate hydrolases"/>
    <property type="match status" value="1"/>
</dbReference>
<evidence type="ECO:0000313" key="8">
    <source>
        <dbReference type="EMBL" id="OCL13637.1"/>
    </source>
</evidence>
<dbReference type="Proteomes" id="UP000250140">
    <property type="component" value="Unassembled WGS sequence"/>
</dbReference>
<dbReference type="GO" id="GO:0001664">
    <property type="term" value="F:G protein-coupled receptor binding"/>
    <property type="evidence" value="ECO:0007669"/>
    <property type="project" value="TreeGrafter"/>
</dbReference>
<dbReference type="SUPFAM" id="SSF47895">
    <property type="entry name" value="Transducin (alpha subunit), insertion domain"/>
    <property type="match status" value="1"/>
</dbReference>
<dbReference type="OrthoDB" id="5817230at2759"/>
<organism evidence="8 9">
    <name type="scientific">Glonium stellatum</name>
    <dbReference type="NCBI Taxonomy" id="574774"/>
    <lineage>
        <taxon>Eukaryota</taxon>
        <taxon>Fungi</taxon>
        <taxon>Dikarya</taxon>
        <taxon>Ascomycota</taxon>
        <taxon>Pezizomycotina</taxon>
        <taxon>Dothideomycetes</taxon>
        <taxon>Pleosporomycetidae</taxon>
        <taxon>Gloniales</taxon>
        <taxon>Gloniaceae</taxon>
        <taxon>Glonium</taxon>
    </lineage>
</organism>
<evidence type="ECO:0000256" key="3">
    <source>
        <dbReference type="ARBA" id="ARBA00023134"/>
    </source>
</evidence>
<keyword evidence="1 6" id="KW-0479">Metal-binding</keyword>
<name>A0A8E2JYC3_9PEZI</name>
<dbReference type="PRINTS" id="PR00318">
    <property type="entry name" value="GPROTEINA"/>
</dbReference>
<evidence type="ECO:0000256" key="1">
    <source>
        <dbReference type="ARBA" id="ARBA00022723"/>
    </source>
</evidence>
<dbReference type="Pfam" id="PF00503">
    <property type="entry name" value="G-alpha"/>
    <property type="match status" value="1"/>
</dbReference>
<feature type="binding site" evidence="6">
    <location>
        <position position="51"/>
    </location>
    <ligand>
        <name>Mg(2+)</name>
        <dbReference type="ChEBI" id="CHEBI:18420"/>
    </ligand>
</feature>
<evidence type="ECO:0000256" key="2">
    <source>
        <dbReference type="ARBA" id="ARBA00022741"/>
    </source>
</evidence>
<dbReference type="GO" id="GO:0000750">
    <property type="term" value="P:pheromone-dependent signal transduction involved in conjugation with cellular fusion"/>
    <property type="evidence" value="ECO:0007669"/>
    <property type="project" value="TreeGrafter"/>
</dbReference>
<evidence type="ECO:0000256" key="4">
    <source>
        <dbReference type="ARBA" id="ARBA00023224"/>
    </source>
</evidence>
<dbReference type="PANTHER" id="PTHR10218:SF242">
    <property type="entry name" value="GUANINE NUCLEOTIDE-BINDING PROTEIN ALPHA-1 SUBUNIT"/>
    <property type="match status" value="1"/>
</dbReference>
<dbReference type="FunFam" id="3.40.50.300:FF:000692">
    <property type="entry name" value="Guanine nucleotide-binding protein subunit alpha"/>
    <property type="match status" value="2"/>
</dbReference>
<sequence length="360" mass="41096">MRLGPLCFGSNPDSSSSAKHQEIESIIRADKKRAKKEVKILLLGAGESGKSTVMKQMRITHSGGFSKTEREQWRHIIFHNLIDAFRNILAIMRELEIEFEDGTNTSCVEIIETDPKTTAEDEMSAEYLHAFSSLWADRGVQFSILKGNEYALHDNLNYYFSMDINRLFAKDYLPTNQDILVSRLRTTGTTEISFEVGNVTYKMVDVGGQRSERRKWIHVFDNVQVLLFLVAISGFDQGLVEDKGGNQMREALMLFKSIANSSYFRKSALILFLNKIDIFNEKVSLGMGAIQKHFSEYQGGPNDVKAGKEFFAKKFKNLVDDREKQLYIHYTNATDTDLLEKTMESVRQVIIKSYLEAYGL</sequence>
<feature type="binding site" evidence="5">
    <location>
        <begin position="47"/>
        <end position="52"/>
    </location>
    <ligand>
        <name>GTP</name>
        <dbReference type="ChEBI" id="CHEBI:37565"/>
    </ligand>
</feature>
<evidence type="ECO:0000256" key="5">
    <source>
        <dbReference type="PIRSR" id="PIRSR601019-1"/>
    </source>
</evidence>
<gene>
    <name evidence="8" type="ORF">AOQ84DRAFT_310226</name>
</gene>
<keyword evidence="9" id="KW-1185">Reference proteome</keyword>
<dbReference type="Gene3D" id="3.40.50.300">
    <property type="entry name" value="P-loop containing nucleotide triphosphate hydrolases"/>
    <property type="match status" value="1"/>
</dbReference>
<keyword evidence="3 5" id="KW-0342">GTP-binding</keyword>
<dbReference type="EMBL" id="KV748692">
    <property type="protein sequence ID" value="OCL13637.1"/>
    <property type="molecule type" value="Genomic_DNA"/>
</dbReference>
<dbReference type="InterPro" id="IPR011025">
    <property type="entry name" value="GproteinA_insert"/>
</dbReference>
<dbReference type="PROSITE" id="PS51882">
    <property type="entry name" value="G_ALPHA"/>
    <property type="match status" value="1"/>
</dbReference>
<keyword evidence="2 5" id="KW-0547">Nucleotide-binding</keyword>
<dbReference type="Gene3D" id="1.10.400.10">
    <property type="entry name" value="GI Alpha 1, domain 2-like"/>
    <property type="match status" value="1"/>
</dbReference>
<dbReference type="GO" id="GO:0046872">
    <property type="term" value="F:metal ion binding"/>
    <property type="evidence" value="ECO:0007669"/>
    <property type="project" value="UniProtKB-KW"/>
</dbReference>
<feature type="binding site" evidence="6">
    <location>
        <position position="186"/>
    </location>
    <ligand>
        <name>Mg(2+)</name>
        <dbReference type="ChEBI" id="CHEBI:18420"/>
    </ligand>
</feature>
<feature type="binding site" evidence="5">
    <location>
        <position position="333"/>
    </location>
    <ligand>
        <name>GTP</name>
        <dbReference type="ChEBI" id="CHEBI:37565"/>
    </ligand>
</feature>
<dbReference type="GO" id="GO:0005834">
    <property type="term" value="C:heterotrimeric G-protein complex"/>
    <property type="evidence" value="ECO:0007669"/>
    <property type="project" value="TreeGrafter"/>
</dbReference>
<evidence type="ECO:0000256" key="7">
    <source>
        <dbReference type="SAM" id="MobiDB-lite"/>
    </source>
</evidence>
<accession>A0A8E2JYC3</accession>
<dbReference type="InterPro" id="IPR027417">
    <property type="entry name" value="P-loop_NTPase"/>
</dbReference>
<feature type="binding site" evidence="5">
    <location>
        <begin position="205"/>
        <end position="209"/>
    </location>
    <ligand>
        <name>GTP</name>
        <dbReference type="ChEBI" id="CHEBI:37565"/>
    </ligand>
</feature>
<dbReference type="GO" id="GO:0031683">
    <property type="term" value="F:G-protein beta/gamma-subunit complex binding"/>
    <property type="evidence" value="ECO:0007669"/>
    <property type="project" value="InterPro"/>
</dbReference>
<dbReference type="PANTHER" id="PTHR10218">
    <property type="entry name" value="GTP-BINDING PROTEIN ALPHA SUBUNIT"/>
    <property type="match status" value="1"/>
</dbReference>
<proteinExistence type="predicted"/>
<keyword evidence="6" id="KW-0460">Magnesium</keyword>
<dbReference type="AlphaFoldDB" id="A0A8E2JYC3"/>
<dbReference type="GO" id="GO:0003924">
    <property type="term" value="F:GTPase activity"/>
    <property type="evidence" value="ECO:0007669"/>
    <property type="project" value="InterPro"/>
</dbReference>
<feature type="binding site" evidence="5">
    <location>
        <begin position="180"/>
        <end position="186"/>
    </location>
    <ligand>
        <name>GTP</name>
        <dbReference type="ChEBI" id="CHEBI:37565"/>
    </ligand>
</feature>
<dbReference type="GO" id="GO:0005737">
    <property type="term" value="C:cytoplasm"/>
    <property type="evidence" value="ECO:0007669"/>
    <property type="project" value="TreeGrafter"/>
</dbReference>
<evidence type="ECO:0000256" key="6">
    <source>
        <dbReference type="PIRSR" id="PIRSR601019-2"/>
    </source>
</evidence>
<protein>
    <submittedName>
        <fullName evidence="8">Guanine nucleotide binding protein, alpha subunit</fullName>
    </submittedName>
</protein>
<feature type="region of interest" description="Disordered" evidence="7">
    <location>
        <begin position="1"/>
        <end position="21"/>
    </location>
</feature>
<dbReference type="SMART" id="SM00275">
    <property type="entry name" value="G_alpha"/>
    <property type="match status" value="1"/>
</dbReference>
<dbReference type="CDD" id="cd00066">
    <property type="entry name" value="G-alpha"/>
    <property type="match status" value="1"/>
</dbReference>
<reference evidence="8 9" key="1">
    <citation type="journal article" date="2016" name="Nat. Commun.">
        <title>Ectomycorrhizal ecology is imprinted in the genome of the dominant symbiotic fungus Cenococcum geophilum.</title>
        <authorList>
            <consortium name="DOE Joint Genome Institute"/>
            <person name="Peter M."/>
            <person name="Kohler A."/>
            <person name="Ohm R.A."/>
            <person name="Kuo A."/>
            <person name="Krutzmann J."/>
            <person name="Morin E."/>
            <person name="Arend M."/>
            <person name="Barry K.W."/>
            <person name="Binder M."/>
            <person name="Choi C."/>
            <person name="Clum A."/>
            <person name="Copeland A."/>
            <person name="Grisel N."/>
            <person name="Haridas S."/>
            <person name="Kipfer T."/>
            <person name="LaButti K."/>
            <person name="Lindquist E."/>
            <person name="Lipzen A."/>
            <person name="Maire R."/>
            <person name="Meier B."/>
            <person name="Mihaltcheva S."/>
            <person name="Molinier V."/>
            <person name="Murat C."/>
            <person name="Poggeler S."/>
            <person name="Quandt C.A."/>
            <person name="Sperisen C."/>
            <person name="Tritt A."/>
            <person name="Tisserant E."/>
            <person name="Crous P.W."/>
            <person name="Henrissat B."/>
            <person name="Nehls U."/>
            <person name="Egli S."/>
            <person name="Spatafora J.W."/>
            <person name="Grigoriev I.V."/>
            <person name="Martin F.M."/>
        </authorList>
    </citation>
    <scope>NUCLEOTIDE SEQUENCE [LARGE SCALE GENOMIC DNA]</scope>
    <source>
        <strain evidence="8 9">CBS 207.34</strain>
    </source>
</reference>
<keyword evidence="4" id="KW-0807">Transducer</keyword>